<dbReference type="Gene3D" id="2.60.120.200">
    <property type="match status" value="1"/>
</dbReference>
<accession>A0AAD7K1G2</accession>
<dbReference type="CDD" id="cd02181">
    <property type="entry name" value="GH16_fungal_Lam16A_glucanase"/>
    <property type="match status" value="1"/>
</dbReference>
<dbReference type="SUPFAM" id="SSF49899">
    <property type="entry name" value="Concanavalin A-like lectins/glucanases"/>
    <property type="match status" value="1"/>
</dbReference>
<keyword evidence="1" id="KW-1133">Transmembrane helix</keyword>
<evidence type="ECO:0000256" key="1">
    <source>
        <dbReference type="SAM" id="Phobius"/>
    </source>
</evidence>
<evidence type="ECO:0000313" key="3">
    <source>
        <dbReference type="EMBL" id="KAJ7776304.1"/>
    </source>
</evidence>
<dbReference type="GO" id="GO:0004553">
    <property type="term" value="F:hydrolase activity, hydrolyzing O-glycosyl compounds"/>
    <property type="evidence" value="ECO:0007669"/>
    <property type="project" value="InterPro"/>
</dbReference>
<evidence type="ECO:0000313" key="4">
    <source>
        <dbReference type="Proteomes" id="UP001215598"/>
    </source>
</evidence>
<feature type="transmembrane region" description="Helical" evidence="1">
    <location>
        <begin position="7"/>
        <end position="27"/>
    </location>
</feature>
<evidence type="ECO:0000259" key="2">
    <source>
        <dbReference type="PROSITE" id="PS51762"/>
    </source>
</evidence>
<keyword evidence="1" id="KW-0812">Transmembrane</keyword>
<sequence>MKGISAVVVRLITASSTFSFVLGALYLRQEQVIGRGFFDAFNFEAIPDPTHGRVNYVDETTARRLNLVSATENTFILRADSTTVLNDSAALGRNSVRIRSNKAYSTHVAVFDIAHMPQGCGTWPAVWETDEATWPNGGEVDILEGVNDQGTNQVTLHTAPGCTMPATRKQTGTSLLLDCDTNANFNAGCGVRVSQASSYGPTFNRNGGGWYAIERTNKFISAWFWPRNARDVPLDVQLGGLIVETSFWGTPVANFPNIDCDLREFFDANNIIINLTFCGDFAGNPSIYAASGCPSTCNSYVDANPAEFVDAYFKFNSINVYT</sequence>
<reference evidence="3" key="1">
    <citation type="submission" date="2023-03" db="EMBL/GenBank/DDBJ databases">
        <title>Massive genome expansion in bonnet fungi (Mycena s.s.) driven by repeated elements and novel gene families across ecological guilds.</title>
        <authorList>
            <consortium name="Lawrence Berkeley National Laboratory"/>
            <person name="Harder C.B."/>
            <person name="Miyauchi S."/>
            <person name="Viragh M."/>
            <person name="Kuo A."/>
            <person name="Thoen E."/>
            <person name="Andreopoulos B."/>
            <person name="Lu D."/>
            <person name="Skrede I."/>
            <person name="Drula E."/>
            <person name="Henrissat B."/>
            <person name="Morin E."/>
            <person name="Kohler A."/>
            <person name="Barry K."/>
            <person name="LaButti K."/>
            <person name="Morin E."/>
            <person name="Salamov A."/>
            <person name="Lipzen A."/>
            <person name="Mereny Z."/>
            <person name="Hegedus B."/>
            <person name="Baldrian P."/>
            <person name="Stursova M."/>
            <person name="Weitz H."/>
            <person name="Taylor A."/>
            <person name="Grigoriev I.V."/>
            <person name="Nagy L.G."/>
            <person name="Martin F."/>
            <person name="Kauserud H."/>
        </authorList>
    </citation>
    <scope>NUCLEOTIDE SEQUENCE</scope>
    <source>
        <strain evidence="3">CBHHK182m</strain>
    </source>
</reference>
<dbReference type="Pfam" id="PF26113">
    <property type="entry name" value="GH16_XgeA"/>
    <property type="match status" value="1"/>
</dbReference>
<dbReference type="InterPro" id="IPR013320">
    <property type="entry name" value="ConA-like_dom_sf"/>
</dbReference>
<gene>
    <name evidence="3" type="ORF">B0H16DRAFT_1506254</name>
</gene>
<dbReference type="PANTHER" id="PTHR10963">
    <property type="entry name" value="GLYCOSYL HYDROLASE-RELATED"/>
    <property type="match status" value="1"/>
</dbReference>
<keyword evidence="1" id="KW-0472">Membrane</keyword>
<keyword evidence="3" id="KW-0378">Hydrolase</keyword>
<comment type="caution">
    <text evidence="3">The sequence shown here is derived from an EMBL/GenBank/DDBJ whole genome shotgun (WGS) entry which is preliminary data.</text>
</comment>
<feature type="domain" description="GH16" evidence="2">
    <location>
        <begin position="14"/>
        <end position="290"/>
    </location>
</feature>
<proteinExistence type="predicted"/>
<dbReference type="AlphaFoldDB" id="A0AAD7K1G2"/>
<dbReference type="InterPro" id="IPR050546">
    <property type="entry name" value="Glycosyl_Hydrlase_16"/>
</dbReference>
<dbReference type="Proteomes" id="UP001215598">
    <property type="component" value="Unassembled WGS sequence"/>
</dbReference>
<keyword evidence="4" id="KW-1185">Reference proteome</keyword>
<dbReference type="PROSITE" id="PS51762">
    <property type="entry name" value="GH16_2"/>
    <property type="match status" value="1"/>
</dbReference>
<protein>
    <submittedName>
        <fullName evidence="3">Glycoside hydrolase family 16 protein</fullName>
    </submittedName>
</protein>
<dbReference type="PANTHER" id="PTHR10963:SF24">
    <property type="entry name" value="GLYCOSIDASE C21B10.07-RELATED"/>
    <property type="match status" value="1"/>
</dbReference>
<organism evidence="3 4">
    <name type="scientific">Mycena metata</name>
    <dbReference type="NCBI Taxonomy" id="1033252"/>
    <lineage>
        <taxon>Eukaryota</taxon>
        <taxon>Fungi</taxon>
        <taxon>Dikarya</taxon>
        <taxon>Basidiomycota</taxon>
        <taxon>Agaricomycotina</taxon>
        <taxon>Agaricomycetes</taxon>
        <taxon>Agaricomycetidae</taxon>
        <taxon>Agaricales</taxon>
        <taxon>Marasmiineae</taxon>
        <taxon>Mycenaceae</taxon>
        <taxon>Mycena</taxon>
    </lineage>
</organism>
<dbReference type="EMBL" id="JARKIB010000009">
    <property type="protein sequence ID" value="KAJ7776304.1"/>
    <property type="molecule type" value="Genomic_DNA"/>
</dbReference>
<dbReference type="InterPro" id="IPR000757">
    <property type="entry name" value="Beta-glucanase-like"/>
</dbReference>
<name>A0AAD7K1G2_9AGAR</name>
<dbReference type="GO" id="GO:0009251">
    <property type="term" value="P:glucan catabolic process"/>
    <property type="evidence" value="ECO:0007669"/>
    <property type="project" value="TreeGrafter"/>
</dbReference>